<protein>
    <submittedName>
        <fullName evidence="2">Putative transcription factor</fullName>
    </submittedName>
</protein>
<evidence type="ECO:0000313" key="2">
    <source>
        <dbReference type="EMBL" id="JAB54911.1"/>
    </source>
</evidence>
<dbReference type="EMBL" id="GANO01004960">
    <property type="protein sequence ID" value="JAB54911.1"/>
    <property type="molecule type" value="mRNA"/>
</dbReference>
<evidence type="ECO:0000256" key="1">
    <source>
        <dbReference type="SAM" id="MobiDB-lite"/>
    </source>
</evidence>
<proteinExistence type="evidence at transcript level"/>
<feature type="region of interest" description="Disordered" evidence="1">
    <location>
        <begin position="1"/>
        <end position="22"/>
    </location>
</feature>
<name>U5EL64_9DIPT</name>
<organism evidence="2">
    <name type="scientific">Corethrella appendiculata</name>
    <dbReference type="NCBI Taxonomy" id="1370023"/>
    <lineage>
        <taxon>Eukaryota</taxon>
        <taxon>Metazoa</taxon>
        <taxon>Ecdysozoa</taxon>
        <taxon>Arthropoda</taxon>
        <taxon>Hexapoda</taxon>
        <taxon>Insecta</taxon>
        <taxon>Pterygota</taxon>
        <taxon>Neoptera</taxon>
        <taxon>Endopterygota</taxon>
        <taxon>Diptera</taxon>
        <taxon>Nematocera</taxon>
        <taxon>Culicoidea</taxon>
        <taxon>Chaoboridae</taxon>
        <taxon>Corethrella</taxon>
    </lineage>
</organism>
<feature type="region of interest" description="Disordered" evidence="1">
    <location>
        <begin position="53"/>
        <end position="73"/>
    </location>
</feature>
<sequence length="111" mass="13482">MTASVDKRKRSREEDNNNDFMPLSKRINNLHLNSHHQQHHQFLINGFIDNHHQQNINSNNETRNNHQQQAQISNEILEEYKPDLDSTQNPHYYNSNRLLYELYVERMRRTN</sequence>
<accession>U5EL64</accession>
<dbReference type="AlphaFoldDB" id="U5EL64"/>
<reference evidence="2" key="1">
    <citation type="journal article" date="2014" name="Insect Biochem. Mol. Biol.">
        <title>An insight into the sialome of the frog biting fly, Corethrella appendiculata.</title>
        <authorList>
            <person name="Ribeiro J.M.C."/>
            <person name="Chagas A.C."/>
            <person name="Pham V.M."/>
            <person name="Lounibos L.P."/>
            <person name="Calvo E."/>
        </authorList>
    </citation>
    <scope>NUCLEOTIDE SEQUENCE</scope>
    <source>
        <tissue evidence="2">Salivary glands</tissue>
    </source>
</reference>